<dbReference type="RefSeq" id="WP_102244379.1">
    <property type="nucleotide sequence ID" value="NZ_CP025704.1"/>
</dbReference>
<proteinExistence type="predicted"/>
<dbReference type="InterPro" id="IPR011856">
    <property type="entry name" value="tRNA_endonuc-like_dom_sf"/>
</dbReference>
<name>A0A2K9NUB4_BACTC</name>
<protein>
    <submittedName>
        <fullName evidence="1">Uncharacterized protein</fullName>
    </submittedName>
</protein>
<evidence type="ECO:0000313" key="1">
    <source>
        <dbReference type="EMBL" id="AUN99088.1"/>
    </source>
</evidence>
<dbReference type="EMBL" id="CP025704">
    <property type="protein sequence ID" value="AUN99088.1"/>
    <property type="molecule type" value="Genomic_DNA"/>
</dbReference>
<dbReference type="KEGG" id="bsto:C0V70_13455"/>
<reference evidence="1 2" key="1">
    <citation type="submission" date="2018-01" db="EMBL/GenBank/DDBJ databases">
        <title>Complete genome sequence of Bacteriovorax stolpii DSM12778.</title>
        <authorList>
            <person name="Tang B."/>
            <person name="Chang J."/>
        </authorList>
    </citation>
    <scope>NUCLEOTIDE SEQUENCE [LARGE SCALE GENOMIC DNA]</scope>
    <source>
        <strain evidence="1 2">DSM 12778</strain>
    </source>
</reference>
<sequence>MYKIHIKTKELEQVEESSLDQLKLEERSDLQQWIKKNPSILSKHYDSDFLVISEELDKFEINDRLDLLAVDKTGALVIVELKRNHSGSTIDIQGLKYASYCSTLTPMDVVDIYSEFIKKNKLNVDARESILEFLSEEIDDDSALSLLNSSQKIILVSQSFDKRVKSVAAYLASQELDISCVEFKILKDLSTESLFIDTQKIIPPENIESYLVKGSLPDSKLGKNKTKLVPQQKEILDFYSSYTQILDDEYELHGRRVPHVKYCTFAAGSQTLEFSFDIMKKTKNYKLCLISKNPEHHLVDIFFREKSNLSLLKDYEYCVSRVDESKSNWERVYITLTPKEYLRDSEFCAEVTSKFINSLKSLLLKLD</sequence>
<dbReference type="Proteomes" id="UP000235584">
    <property type="component" value="Chromosome"/>
</dbReference>
<dbReference type="GO" id="GO:0003676">
    <property type="term" value="F:nucleic acid binding"/>
    <property type="evidence" value="ECO:0007669"/>
    <property type="project" value="InterPro"/>
</dbReference>
<gene>
    <name evidence="1" type="ORF">C0V70_13455</name>
</gene>
<keyword evidence="2" id="KW-1185">Reference proteome</keyword>
<dbReference type="Gene3D" id="3.40.1350.10">
    <property type="match status" value="1"/>
</dbReference>
<organism evidence="1 2">
    <name type="scientific">Bacteriovorax stolpii</name>
    <name type="common">Bdellovibrio stolpii</name>
    <dbReference type="NCBI Taxonomy" id="960"/>
    <lineage>
        <taxon>Bacteria</taxon>
        <taxon>Pseudomonadati</taxon>
        <taxon>Bdellovibrionota</taxon>
        <taxon>Bacteriovoracia</taxon>
        <taxon>Bacteriovoracales</taxon>
        <taxon>Bacteriovoracaceae</taxon>
        <taxon>Bacteriovorax</taxon>
    </lineage>
</organism>
<accession>A0A2K9NUB4</accession>
<dbReference type="AlphaFoldDB" id="A0A2K9NUB4"/>
<evidence type="ECO:0000313" key="2">
    <source>
        <dbReference type="Proteomes" id="UP000235584"/>
    </source>
</evidence>